<reference evidence="2 3" key="1">
    <citation type="submission" date="2019-12" db="EMBL/GenBank/DDBJ databases">
        <title>Functional and genomic insights into the Sphingobium yanoikuyae YC-JY1, a bacterium efficiently degrading bisphenol A.</title>
        <authorList>
            <person name="Jia Y."/>
            <person name="Li X."/>
            <person name="Wang J."/>
            <person name="Eltoukhy A."/>
            <person name="Lamraoui I."/>
            <person name="Yan Y."/>
        </authorList>
    </citation>
    <scope>NUCLEOTIDE SEQUENCE [LARGE SCALE GENOMIC DNA]</scope>
    <source>
        <strain evidence="2 3">YC-JY1</strain>
    </source>
</reference>
<dbReference type="EMBL" id="CP047218">
    <property type="protein sequence ID" value="QHD65931.1"/>
    <property type="molecule type" value="Genomic_DNA"/>
</dbReference>
<gene>
    <name evidence="2" type="ORF">GS397_01825</name>
</gene>
<organism evidence="2 3">
    <name type="scientific">Sphingobium yanoikuyae</name>
    <name type="common">Sphingomonas yanoikuyae</name>
    <dbReference type="NCBI Taxonomy" id="13690"/>
    <lineage>
        <taxon>Bacteria</taxon>
        <taxon>Pseudomonadati</taxon>
        <taxon>Pseudomonadota</taxon>
        <taxon>Alphaproteobacteria</taxon>
        <taxon>Sphingomonadales</taxon>
        <taxon>Sphingomonadaceae</taxon>
        <taxon>Sphingobium</taxon>
    </lineage>
</organism>
<feature type="signal peptide" evidence="1">
    <location>
        <begin position="1"/>
        <end position="25"/>
    </location>
</feature>
<evidence type="ECO:0008006" key="4">
    <source>
        <dbReference type="Google" id="ProtNLM"/>
    </source>
</evidence>
<evidence type="ECO:0000313" key="2">
    <source>
        <dbReference type="EMBL" id="QHD65931.1"/>
    </source>
</evidence>
<evidence type="ECO:0000256" key="1">
    <source>
        <dbReference type="SAM" id="SignalP"/>
    </source>
</evidence>
<proteinExistence type="predicted"/>
<name>A0A6P1GDZ3_SPHYA</name>
<dbReference type="RefSeq" id="WP_159365500.1">
    <property type="nucleotide sequence ID" value="NZ_CP047218.1"/>
</dbReference>
<evidence type="ECO:0000313" key="3">
    <source>
        <dbReference type="Proteomes" id="UP000464086"/>
    </source>
</evidence>
<protein>
    <recommendedName>
        <fullName evidence="4">C-type lysozyme inhibitor domain-containing protein</fullName>
    </recommendedName>
</protein>
<feature type="chain" id="PRO_5026761125" description="C-type lysozyme inhibitor domain-containing protein" evidence="1">
    <location>
        <begin position="26"/>
        <end position="111"/>
    </location>
</feature>
<dbReference type="Proteomes" id="UP000464086">
    <property type="component" value="Chromosome"/>
</dbReference>
<sequence>MCRWTVQSLATALALIFSLPLSASAETNAQVRIHCENGRYFLLGFAPRRATVIAEKRRYEMRRKESSLGQYYHSTEATLIIDGDFVAFVPRDDWDWQGCRIDRPPEPSAKD</sequence>
<dbReference type="AlphaFoldDB" id="A0A6P1GDZ3"/>
<accession>A0A6P1GDZ3</accession>
<keyword evidence="1" id="KW-0732">Signal</keyword>